<feature type="region of interest" description="Disordered" evidence="1">
    <location>
        <begin position="32"/>
        <end position="108"/>
    </location>
</feature>
<feature type="non-terminal residue" evidence="2">
    <location>
        <position position="1"/>
    </location>
</feature>
<accession>A0A4V4HB06</accession>
<evidence type="ECO:0000313" key="3">
    <source>
        <dbReference type="Proteomes" id="UP000297245"/>
    </source>
</evidence>
<feature type="compositionally biased region" description="Pro residues" evidence="1">
    <location>
        <begin position="89"/>
        <end position="102"/>
    </location>
</feature>
<name>A0A4V4HB06_DENBC</name>
<dbReference type="AlphaFoldDB" id="A0A4V4HB06"/>
<evidence type="ECO:0000256" key="1">
    <source>
        <dbReference type="SAM" id="MobiDB-lite"/>
    </source>
</evidence>
<sequence>EFSSSSSSSSSSSDGSSDEGIAMVTISAIKHSAKVSPKAAQKNPSDLLSLSLSSSSSSESDSDDERPVRSIKSTSVDLGAPMTSHNMPGPIPQEPSSPPPSIAIPSFI</sequence>
<dbReference type="Proteomes" id="UP000297245">
    <property type="component" value="Unassembled WGS sequence"/>
</dbReference>
<reference evidence="2 3" key="1">
    <citation type="journal article" date="2019" name="Nat. Ecol. Evol.">
        <title>Megaphylogeny resolves global patterns of mushroom evolution.</title>
        <authorList>
            <person name="Varga T."/>
            <person name="Krizsan K."/>
            <person name="Foldi C."/>
            <person name="Dima B."/>
            <person name="Sanchez-Garcia M."/>
            <person name="Sanchez-Ramirez S."/>
            <person name="Szollosi G.J."/>
            <person name="Szarkandi J.G."/>
            <person name="Papp V."/>
            <person name="Albert L."/>
            <person name="Andreopoulos W."/>
            <person name="Angelini C."/>
            <person name="Antonin V."/>
            <person name="Barry K.W."/>
            <person name="Bougher N.L."/>
            <person name="Buchanan P."/>
            <person name="Buyck B."/>
            <person name="Bense V."/>
            <person name="Catcheside P."/>
            <person name="Chovatia M."/>
            <person name="Cooper J."/>
            <person name="Damon W."/>
            <person name="Desjardin D."/>
            <person name="Finy P."/>
            <person name="Geml J."/>
            <person name="Haridas S."/>
            <person name="Hughes K."/>
            <person name="Justo A."/>
            <person name="Karasinski D."/>
            <person name="Kautmanova I."/>
            <person name="Kiss B."/>
            <person name="Kocsube S."/>
            <person name="Kotiranta H."/>
            <person name="LaButti K.M."/>
            <person name="Lechner B.E."/>
            <person name="Liimatainen K."/>
            <person name="Lipzen A."/>
            <person name="Lukacs Z."/>
            <person name="Mihaltcheva S."/>
            <person name="Morgado L.N."/>
            <person name="Niskanen T."/>
            <person name="Noordeloos M.E."/>
            <person name="Ohm R.A."/>
            <person name="Ortiz-Santana B."/>
            <person name="Ovrebo C."/>
            <person name="Racz N."/>
            <person name="Riley R."/>
            <person name="Savchenko A."/>
            <person name="Shiryaev A."/>
            <person name="Soop K."/>
            <person name="Spirin V."/>
            <person name="Szebenyi C."/>
            <person name="Tomsovsky M."/>
            <person name="Tulloss R.E."/>
            <person name="Uehling J."/>
            <person name="Grigoriev I.V."/>
            <person name="Vagvolgyi C."/>
            <person name="Papp T."/>
            <person name="Martin F.M."/>
            <person name="Miettinen O."/>
            <person name="Hibbett D.S."/>
            <person name="Nagy L.G."/>
        </authorList>
    </citation>
    <scope>NUCLEOTIDE SEQUENCE [LARGE SCALE GENOMIC DNA]</scope>
    <source>
        <strain evidence="2 3">CBS 962.96</strain>
    </source>
</reference>
<gene>
    <name evidence="2" type="ORF">K435DRAFT_877771</name>
</gene>
<protein>
    <submittedName>
        <fullName evidence="2">Uncharacterized protein</fullName>
    </submittedName>
</protein>
<dbReference type="EMBL" id="ML180422">
    <property type="protein sequence ID" value="THU77485.1"/>
    <property type="molecule type" value="Genomic_DNA"/>
</dbReference>
<organism evidence="2 3">
    <name type="scientific">Dendrothele bispora (strain CBS 962.96)</name>
    <dbReference type="NCBI Taxonomy" id="1314807"/>
    <lineage>
        <taxon>Eukaryota</taxon>
        <taxon>Fungi</taxon>
        <taxon>Dikarya</taxon>
        <taxon>Basidiomycota</taxon>
        <taxon>Agaricomycotina</taxon>
        <taxon>Agaricomycetes</taxon>
        <taxon>Agaricomycetidae</taxon>
        <taxon>Agaricales</taxon>
        <taxon>Agaricales incertae sedis</taxon>
        <taxon>Dendrothele</taxon>
    </lineage>
</organism>
<keyword evidence="3" id="KW-1185">Reference proteome</keyword>
<feature type="compositionally biased region" description="Low complexity" evidence="1">
    <location>
        <begin position="45"/>
        <end position="59"/>
    </location>
</feature>
<proteinExistence type="predicted"/>
<evidence type="ECO:0000313" key="2">
    <source>
        <dbReference type="EMBL" id="THU77485.1"/>
    </source>
</evidence>